<sequence length="151" mass="16167">MAQPQPPSNSGKGDGMMSASATLHNDQDFGMPPPPYPGTERDQQPQGFPDHPRIPAPVGWGAYPPPPPPPQNQPPYQYGSTTTVTVQPAQLVQPGTRVVIVSGGCPRCHVGSLIDDFDCCAIFLAIFFFPIGILCCLAMRQKRCTNCGATF</sequence>
<evidence type="ECO:0000256" key="8">
    <source>
        <dbReference type="ARBA" id="ARBA00023228"/>
    </source>
</evidence>
<keyword evidence="4" id="KW-0963">Cytoplasm</keyword>
<evidence type="ECO:0000313" key="15">
    <source>
        <dbReference type="Proteomes" id="UP000198287"/>
    </source>
</evidence>
<dbReference type="Pfam" id="PF10164">
    <property type="entry name" value="BRI3"/>
    <property type="match status" value="1"/>
</dbReference>
<dbReference type="AlphaFoldDB" id="A0A226E2I7"/>
<comment type="caution">
    <text evidence="14">The sequence shown here is derived from an EMBL/GenBank/DDBJ whole genome shotgun (WGS) entry which is preliminary data.</text>
</comment>
<keyword evidence="7 13" id="KW-0472">Membrane</keyword>
<evidence type="ECO:0000313" key="14">
    <source>
        <dbReference type="EMBL" id="OXA51244.1"/>
    </source>
</evidence>
<proteinExistence type="inferred from homology"/>
<keyword evidence="8" id="KW-0458">Lysosome</keyword>
<dbReference type="PANTHER" id="PTHR13551:SF1">
    <property type="entry name" value="MEMBRANE PROTEIN BRI3"/>
    <property type="match status" value="1"/>
</dbReference>
<evidence type="ECO:0000256" key="3">
    <source>
        <dbReference type="ARBA" id="ARBA00008090"/>
    </source>
</evidence>
<reference evidence="14 15" key="1">
    <citation type="submission" date="2015-12" db="EMBL/GenBank/DDBJ databases">
        <title>The genome of Folsomia candida.</title>
        <authorList>
            <person name="Faddeeva A."/>
            <person name="Derks M.F."/>
            <person name="Anvar Y."/>
            <person name="Smit S."/>
            <person name="Van Straalen N."/>
            <person name="Roelofs D."/>
        </authorList>
    </citation>
    <scope>NUCLEOTIDE SEQUENCE [LARGE SCALE GENOMIC DNA]</scope>
    <source>
        <strain evidence="14 15">VU population</strain>
        <tissue evidence="14">Whole body</tissue>
    </source>
</reference>
<evidence type="ECO:0000256" key="2">
    <source>
        <dbReference type="ARBA" id="ARBA00004556"/>
    </source>
</evidence>
<dbReference type="GO" id="GO:0048471">
    <property type="term" value="C:perinuclear region of cytoplasm"/>
    <property type="evidence" value="ECO:0007669"/>
    <property type="project" value="UniProtKB-SubCell"/>
</dbReference>
<comment type="subunit">
    <text evidence="11">Interacts with BRI3BP. Interacts with MGAT1 and IFITM3.</text>
</comment>
<evidence type="ECO:0000256" key="5">
    <source>
        <dbReference type="ARBA" id="ARBA00022692"/>
    </source>
</evidence>
<dbReference type="EMBL" id="LNIX01000008">
    <property type="protein sequence ID" value="OXA51244.1"/>
    <property type="molecule type" value="Genomic_DNA"/>
</dbReference>
<comment type="subcellular location">
    <subcellularLocation>
        <location evidence="2">Cytoplasm</location>
        <location evidence="2">Perinuclear region</location>
    </subcellularLocation>
    <subcellularLocation>
        <location evidence="1">Lysosome membrane</location>
        <topology evidence="1">Multi-pass membrane protein</topology>
    </subcellularLocation>
</comment>
<evidence type="ECO:0000256" key="7">
    <source>
        <dbReference type="ARBA" id="ARBA00023136"/>
    </source>
</evidence>
<organism evidence="14 15">
    <name type="scientific">Folsomia candida</name>
    <name type="common">Springtail</name>
    <dbReference type="NCBI Taxonomy" id="158441"/>
    <lineage>
        <taxon>Eukaryota</taxon>
        <taxon>Metazoa</taxon>
        <taxon>Ecdysozoa</taxon>
        <taxon>Arthropoda</taxon>
        <taxon>Hexapoda</taxon>
        <taxon>Collembola</taxon>
        <taxon>Entomobryomorpha</taxon>
        <taxon>Isotomoidea</taxon>
        <taxon>Isotomidae</taxon>
        <taxon>Proisotominae</taxon>
        <taxon>Folsomia</taxon>
    </lineage>
</organism>
<evidence type="ECO:0000256" key="13">
    <source>
        <dbReference type="SAM" id="Phobius"/>
    </source>
</evidence>
<evidence type="ECO:0000256" key="6">
    <source>
        <dbReference type="ARBA" id="ARBA00022989"/>
    </source>
</evidence>
<evidence type="ECO:0000256" key="1">
    <source>
        <dbReference type="ARBA" id="ARBA00004155"/>
    </source>
</evidence>
<feature type="region of interest" description="Disordered" evidence="12">
    <location>
        <begin position="1"/>
        <end position="82"/>
    </location>
</feature>
<evidence type="ECO:0000256" key="11">
    <source>
        <dbReference type="ARBA" id="ARBA00046593"/>
    </source>
</evidence>
<name>A0A226E2I7_FOLCA</name>
<evidence type="ECO:0000256" key="10">
    <source>
        <dbReference type="ARBA" id="ARBA00035449"/>
    </source>
</evidence>
<protein>
    <recommendedName>
        <fullName evidence="9">Membrane protein BRI3</fullName>
    </recommendedName>
    <alternativeName>
        <fullName evidence="10">Brain protein I3</fullName>
    </alternativeName>
</protein>
<dbReference type="InterPro" id="IPR019317">
    <property type="entry name" value="BRI3"/>
</dbReference>
<dbReference type="GO" id="GO:0005765">
    <property type="term" value="C:lysosomal membrane"/>
    <property type="evidence" value="ECO:0007669"/>
    <property type="project" value="UniProtKB-SubCell"/>
</dbReference>
<keyword evidence="6 13" id="KW-1133">Transmembrane helix</keyword>
<feature type="transmembrane region" description="Helical" evidence="13">
    <location>
        <begin position="121"/>
        <end position="139"/>
    </location>
</feature>
<evidence type="ECO:0000256" key="12">
    <source>
        <dbReference type="SAM" id="MobiDB-lite"/>
    </source>
</evidence>
<dbReference type="OMA" id="NCGAMFG"/>
<comment type="similarity">
    <text evidence="3">Belongs to the BRI3 family.</text>
</comment>
<keyword evidence="5 13" id="KW-0812">Transmembrane</keyword>
<evidence type="ECO:0000256" key="4">
    <source>
        <dbReference type="ARBA" id="ARBA00022490"/>
    </source>
</evidence>
<feature type="compositionally biased region" description="Pro residues" evidence="12">
    <location>
        <begin position="63"/>
        <end position="73"/>
    </location>
</feature>
<dbReference type="Proteomes" id="UP000198287">
    <property type="component" value="Unassembled WGS sequence"/>
</dbReference>
<gene>
    <name evidence="14" type="ORF">Fcan01_14617</name>
</gene>
<dbReference type="PANTHER" id="PTHR13551">
    <property type="entry name" value="BRAIN PROTEIN I3"/>
    <property type="match status" value="1"/>
</dbReference>
<evidence type="ECO:0000256" key="9">
    <source>
        <dbReference type="ARBA" id="ARBA00035284"/>
    </source>
</evidence>
<accession>A0A226E2I7</accession>
<dbReference type="OrthoDB" id="2564984at2759"/>
<keyword evidence="15" id="KW-1185">Reference proteome</keyword>